<reference evidence="1" key="1">
    <citation type="submission" date="2018-02" db="EMBL/GenBank/DDBJ databases">
        <title>Rhizophora mucronata_Transcriptome.</title>
        <authorList>
            <person name="Meera S.P."/>
            <person name="Sreeshan A."/>
            <person name="Augustine A."/>
        </authorList>
    </citation>
    <scope>NUCLEOTIDE SEQUENCE</scope>
    <source>
        <tissue evidence="1">Leaf</tissue>
    </source>
</reference>
<dbReference type="EMBL" id="GGEC01017973">
    <property type="protein sequence ID" value="MBW98456.1"/>
    <property type="molecule type" value="Transcribed_RNA"/>
</dbReference>
<organism evidence="1">
    <name type="scientific">Rhizophora mucronata</name>
    <name type="common">Asiatic mangrove</name>
    <dbReference type="NCBI Taxonomy" id="61149"/>
    <lineage>
        <taxon>Eukaryota</taxon>
        <taxon>Viridiplantae</taxon>
        <taxon>Streptophyta</taxon>
        <taxon>Embryophyta</taxon>
        <taxon>Tracheophyta</taxon>
        <taxon>Spermatophyta</taxon>
        <taxon>Magnoliopsida</taxon>
        <taxon>eudicotyledons</taxon>
        <taxon>Gunneridae</taxon>
        <taxon>Pentapetalae</taxon>
        <taxon>rosids</taxon>
        <taxon>fabids</taxon>
        <taxon>Malpighiales</taxon>
        <taxon>Rhizophoraceae</taxon>
        <taxon>Rhizophora</taxon>
    </lineage>
</organism>
<proteinExistence type="predicted"/>
<protein>
    <submittedName>
        <fullName evidence="1">Uncharacterized protein</fullName>
    </submittedName>
</protein>
<sequence length="30" mass="3262">MDAIMRSPSTVGFNPKGDAMMAFSISLTVW</sequence>
<name>A0A2P2JYB0_RHIMU</name>
<evidence type="ECO:0000313" key="1">
    <source>
        <dbReference type="EMBL" id="MBW98456.1"/>
    </source>
</evidence>
<dbReference type="AlphaFoldDB" id="A0A2P2JYB0"/>
<accession>A0A2P2JYB0</accession>